<organism evidence="2 3">
    <name type="scientific">Metallumcola ferriviriculae</name>
    <dbReference type="NCBI Taxonomy" id="3039180"/>
    <lineage>
        <taxon>Bacteria</taxon>
        <taxon>Bacillati</taxon>
        <taxon>Bacillota</taxon>
        <taxon>Clostridia</taxon>
        <taxon>Neomoorellales</taxon>
        <taxon>Desulfitibacteraceae</taxon>
        <taxon>Metallumcola</taxon>
    </lineage>
</organism>
<dbReference type="EMBL" id="CP121694">
    <property type="protein sequence ID" value="WRO21305.1"/>
    <property type="molecule type" value="Genomic_DNA"/>
</dbReference>
<dbReference type="RefSeq" id="WP_366924155.1">
    <property type="nucleotide sequence ID" value="NZ_CP121694.1"/>
</dbReference>
<dbReference type="AlphaFoldDB" id="A0AAU0UM84"/>
<proteinExistence type="predicted"/>
<dbReference type="Pfam" id="PF22882">
    <property type="entry name" value="GT-D-like"/>
    <property type="match status" value="1"/>
</dbReference>
<dbReference type="InterPro" id="IPR055171">
    <property type="entry name" value="GT-D-like"/>
</dbReference>
<evidence type="ECO:0000313" key="2">
    <source>
        <dbReference type="EMBL" id="WRO21305.1"/>
    </source>
</evidence>
<dbReference type="KEGG" id="dbc:MFMK1_001108"/>
<reference evidence="2 3" key="1">
    <citation type="submission" date="2023-04" db="EMBL/GenBank/DDBJ databases">
        <authorList>
            <person name="Hsu D."/>
        </authorList>
    </citation>
    <scope>NUCLEOTIDE SEQUENCE [LARGE SCALE GENOMIC DNA]</scope>
    <source>
        <strain evidence="2 3">MK1</strain>
    </source>
</reference>
<protein>
    <recommendedName>
        <fullName evidence="1">GT-D fold-like domain-containing protein</fullName>
    </recommendedName>
</protein>
<dbReference type="NCBIfam" id="NF040628">
    <property type="entry name" value="GT-D_rel"/>
    <property type="match status" value="1"/>
</dbReference>
<gene>
    <name evidence="2" type="ORF">MFMK1_001108</name>
</gene>
<dbReference type="InterPro" id="IPR049785">
    <property type="entry name" value="GT-D-like_firm"/>
</dbReference>
<accession>A0AAU0UM84</accession>
<keyword evidence="3" id="KW-1185">Reference proteome</keyword>
<dbReference type="Proteomes" id="UP001329915">
    <property type="component" value="Chromosome"/>
</dbReference>
<sequence length="247" mass="28131">MNTYHVNEMFSVAQVMERLQAALVQQEPHSIIRIGHAEMYVMSINTWPEITNWPDRIKAFDRYLKYCGITGKRKSINDSLIRAVLKADIVGTGDHIEFWRLQMEKIFRYYGIRPEQTCSAWVSQKMIATREFFDVIRGKRIVLVGRRAKEAVAKFEYHGVKVVQTRGLEGFEEVETTLNWFEGIPDFDIALVAAGVPATTICPAIAELTGRIAIDFGHALDLIIDGQPGFHFEELVTDFNLKHKGGV</sequence>
<evidence type="ECO:0000259" key="1">
    <source>
        <dbReference type="Pfam" id="PF22882"/>
    </source>
</evidence>
<evidence type="ECO:0000313" key="3">
    <source>
        <dbReference type="Proteomes" id="UP001329915"/>
    </source>
</evidence>
<name>A0AAU0UM84_9FIRM</name>
<feature type="domain" description="GT-D fold-like" evidence="1">
    <location>
        <begin position="12"/>
        <end position="223"/>
    </location>
</feature>